<organism evidence="2">
    <name type="scientific">Bacillus thuringiensis DB27</name>
    <dbReference type="NCBI Taxonomy" id="1431339"/>
    <lineage>
        <taxon>Bacteria</taxon>
        <taxon>Bacillati</taxon>
        <taxon>Bacillota</taxon>
        <taxon>Bacilli</taxon>
        <taxon>Bacillales</taxon>
        <taxon>Bacillaceae</taxon>
        <taxon>Bacillus</taxon>
        <taxon>Bacillus cereus group</taxon>
    </lineage>
</organism>
<dbReference type="Proteomes" id="UP000030682">
    <property type="component" value="Unassembled WGS sequence"/>
</dbReference>
<accession>W8YCN4</accession>
<evidence type="ECO:0000313" key="2">
    <source>
        <dbReference type="EMBL" id="CDN39263.1"/>
    </source>
</evidence>
<dbReference type="Pfam" id="PF10263">
    <property type="entry name" value="SprT-like"/>
    <property type="match status" value="1"/>
</dbReference>
<dbReference type="HOGENOM" id="CLU_123820_1_0_9"/>
<name>W8YCN4_BACTU</name>
<dbReference type="SMART" id="SM00731">
    <property type="entry name" value="SprT"/>
    <property type="match status" value="1"/>
</dbReference>
<feature type="domain" description="SprT-like" evidence="1">
    <location>
        <begin position="4"/>
        <end position="88"/>
    </location>
</feature>
<evidence type="ECO:0000259" key="1">
    <source>
        <dbReference type="SMART" id="SM00731"/>
    </source>
</evidence>
<dbReference type="InterPro" id="IPR006640">
    <property type="entry name" value="SprT-like_domain"/>
</dbReference>
<gene>
    <name evidence="2" type="ORF">BTDB27_005605</name>
</gene>
<dbReference type="NCBIfam" id="NF003339">
    <property type="entry name" value="PRK04351.1"/>
    <property type="match status" value="1"/>
</dbReference>
<reference evidence="2" key="2">
    <citation type="submission" date="2014-01" db="EMBL/GenBank/DDBJ databases">
        <authorList>
            <person name="Aslett M."/>
        </authorList>
    </citation>
    <scope>NUCLEOTIDE SEQUENCE [LARGE SCALE GENOMIC DNA]</scope>
    <source>
        <strain evidence="2">DB27</strain>
    </source>
</reference>
<dbReference type="AlphaFoldDB" id="W8YCN4"/>
<dbReference type="GO" id="GO:0006950">
    <property type="term" value="P:response to stress"/>
    <property type="evidence" value="ECO:0007669"/>
    <property type="project" value="UniProtKB-ARBA"/>
</dbReference>
<dbReference type="EMBL" id="HG810021">
    <property type="protein sequence ID" value="CDN39263.1"/>
    <property type="molecule type" value="Genomic_DNA"/>
</dbReference>
<protein>
    <recommendedName>
        <fullName evidence="1">SprT-like domain-containing protein</fullName>
    </recommendedName>
</protein>
<reference evidence="2" key="1">
    <citation type="submission" date="2014-01" db="EMBL/GenBank/DDBJ databases">
        <title>Draft genome sequence of highly nematicidal Bacillus thuringiensis DB27.</title>
        <authorList>
            <person name="Iatsenko I."/>
            <person name="Pickard D."/>
            <person name="Corton C."/>
            <person name="Dougan G."/>
            <person name="Sommer R.J."/>
        </authorList>
    </citation>
    <scope>NUCLEOTIDE SEQUENCE [LARGE SCALE GENOMIC DNA]</scope>
    <source>
        <strain evidence="2">DB27</strain>
    </source>
</reference>
<sequence>MDEQEIQRLVEEVSLQYFEVPFLHKAVFNNRLRTTGGRYLLKSHNIELNYRYYEVYGEEELVGIIKHELCHYHLHIAGRGYKHTCPST</sequence>
<proteinExistence type="predicted"/>